<feature type="transmembrane region" description="Helical" evidence="1">
    <location>
        <begin position="487"/>
        <end position="508"/>
    </location>
</feature>
<dbReference type="EMBL" id="KI927874">
    <property type="protein sequence ID" value="ETW31046.1"/>
    <property type="molecule type" value="Genomic_DNA"/>
</dbReference>
<feature type="transmembrane region" description="Helical" evidence="1">
    <location>
        <begin position="552"/>
        <end position="573"/>
    </location>
</feature>
<keyword evidence="1" id="KW-0812">Transmembrane</keyword>
<gene>
    <name evidence="3" type="ORF">PFFCH_01485</name>
</gene>
<dbReference type="PROSITE" id="PS51883">
    <property type="entry name" value="OBG"/>
    <property type="match status" value="1"/>
</dbReference>
<dbReference type="GO" id="GO:0042254">
    <property type="term" value="P:ribosome biogenesis"/>
    <property type="evidence" value="ECO:0007669"/>
    <property type="project" value="UniProtKB-UniRule"/>
</dbReference>
<evidence type="ECO:0000313" key="4">
    <source>
        <dbReference type="Proteomes" id="UP000030656"/>
    </source>
</evidence>
<sequence length="1331" mass="155643">MSNSNSKEHYRMDGITENKIINEDDESLLNMKKEEIILNGKFEEEPKLDLTENKIDIEEKNNNMSEFTNIFPNITLCLMGMSSVLMYNCVLNTTPHIHALLNKNIVVSSTFFLYFSILVIVSLLSSLFIEVKTRTYDVCFILSFILQMIYPFIIKYFYDKTVFFYVLVALIGATCSMMKTMIFSISSIVVNDSKVICLSYGLTGIYSLFITSTFFYFVIKINKDIQKLMLSLFITSAINCIFILVSFLCYTVLKRTNNFKEKFKIYTEERKNNKNSRDDSYKYYESITEKKSQNISYPININSIIYETKTENTESKYSLTKNDSNSVGIKSSSNNTNNMTSNEIGDHKILQESHSKNKKFNDILLNENKTLSLTHSKKEDNIDDENKNHKNQFFLFNINKKNLIKQAKIKAFLYKKSFIFLFCAFYNIFLKILLFPVVCPEMWTNNVDERYILIGIVQFADCISRVFPSFAGTFPVFKIFLLTQKKVLIYSLLRTILSVIGLIIPLTQDTFINNFLFKCALIFFYIYLNGWFVIMSFINVPEILKPINSMSNVAIVSSFGSTLLRVGLLTGYGCSTLYKYIISKINITFATFKNELNHICDSILKPNVIHYNILQIRKKRLYLSFPYHSHSEKKNDILINDSAYEDNECIYVKGERGIYINKKETINEKKKLETINKNFNEDNHMDINNDNTNCNSNSNSNSEYFENYIKEKKKNPSFEDIYHKIITNNTQINVEHINSITYNSKDNNLYTEMFQGNIENDTSNSNESKLTLKCNKIKEKNEALMKFLTEENDNIMIRNEKRFCDFLWVTTKSGKGGNPNYKKQRSKKLKGEGYGGHGGNVILKSKKSIYDLIKIEQKVKANNGEDFKENSRGKDGKDKIIFVPVGTIVRKRISCKIKNENNRKIYKSIFWYQFLNENEELLVARGGKGGISYSHFKKHDYRLPEKSETTLLELELRLLNDVAFIGIENSGKTSLCSSLSKYLGNINSNTFTTTIPHVSNINYVDGVEITLLDTPYLFFNAHKDKNKGKRILRHLYRSKLIVYVIDVSNDKLKNVDDLQIQEYYTQKETNEVTHNENIINKNINENMNISNSFCDINNSNIHNINYNVDNNLNNINNKHNDNSHILNINNNKKNNIFITNIQNDHDENLKDYYNDTIKQIKMLRNELFLYNPEYLNKKELVVATKCDMLHKNSLFNLDSLYYRLRNIFPHMEVIGTSAKFGLGIKLLSRKIRELIYPQHILQNKKLYSKHIEDYVIPTYTHFTQGRMKLQNYELPEYLKHIYDYNYMENFDYFLKKKKKEKKTVDIKQYEELHINDNHKENSHYLIEDGKK</sequence>
<evidence type="ECO:0000259" key="2">
    <source>
        <dbReference type="PROSITE" id="PS51883"/>
    </source>
</evidence>
<dbReference type="SUPFAM" id="SSF103473">
    <property type="entry name" value="MFS general substrate transporter"/>
    <property type="match status" value="1"/>
</dbReference>
<reference evidence="3 4" key="2">
    <citation type="submission" date="2013-02" db="EMBL/GenBank/DDBJ databases">
        <title>The Genome Sequence of Plasmodium falciparum FCH/4.</title>
        <authorList>
            <consortium name="The Broad Institute Genome Sequencing Platform"/>
            <consortium name="The Broad Institute Genome Sequencing Center for Infectious Disease"/>
            <person name="Neafsey D."/>
            <person name="Cheeseman I."/>
            <person name="Volkman S."/>
            <person name="Adams J."/>
            <person name="Walker B."/>
            <person name="Young S.K."/>
            <person name="Zeng Q."/>
            <person name="Gargeya S."/>
            <person name="Fitzgerald M."/>
            <person name="Haas B."/>
            <person name="Abouelleil A."/>
            <person name="Alvarado L."/>
            <person name="Arachchi H.M."/>
            <person name="Berlin A.M."/>
            <person name="Chapman S.B."/>
            <person name="Dewar J."/>
            <person name="Goldberg J."/>
            <person name="Griggs A."/>
            <person name="Gujja S."/>
            <person name="Hansen M."/>
            <person name="Howarth C."/>
            <person name="Imamovic A."/>
            <person name="Larimer J."/>
            <person name="McCowan C."/>
            <person name="Murphy C."/>
            <person name="Neiman D."/>
            <person name="Pearson M."/>
            <person name="Priest M."/>
            <person name="Roberts A."/>
            <person name="Saif S."/>
            <person name="Shea T."/>
            <person name="Sisk P."/>
            <person name="Sykes S."/>
            <person name="Wortman J."/>
            <person name="Nusbaum C."/>
            <person name="Birren B."/>
        </authorList>
    </citation>
    <scope>NUCLEOTIDE SEQUENCE [LARGE SCALE GENOMIC DNA]</scope>
    <source>
        <strain evidence="3 4">FCH/4</strain>
    </source>
</reference>
<feature type="transmembrane region" description="Helical" evidence="1">
    <location>
        <begin position="450"/>
        <end position="467"/>
    </location>
</feature>
<feature type="transmembrane region" description="Helical" evidence="1">
    <location>
        <begin position="418"/>
        <end position="438"/>
    </location>
</feature>
<feature type="transmembrane region" description="Helical" evidence="1">
    <location>
        <begin position="70"/>
        <end position="91"/>
    </location>
</feature>
<dbReference type="Gene3D" id="2.70.210.12">
    <property type="entry name" value="GTP1/OBG domain"/>
    <property type="match status" value="1"/>
</dbReference>
<evidence type="ECO:0000313" key="3">
    <source>
        <dbReference type="EMBL" id="ETW31046.1"/>
    </source>
</evidence>
<reference evidence="3 4" key="1">
    <citation type="submission" date="2013-02" db="EMBL/GenBank/DDBJ databases">
        <title>The Genome Annotation of Plasmodium falciparum FCH/4.</title>
        <authorList>
            <consortium name="The Broad Institute Genome Sequencing Platform"/>
            <consortium name="The Broad Institute Genome Sequencing Center for Infectious Disease"/>
            <person name="Neafsey D."/>
            <person name="Hoffman S."/>
            <person name="Volkman S."/>
            <person name="Rosenthal P."/>
            <person name="Walker B."/>
            <person name="Young S.K."/>
            <person name="Zeng Q."/>
            <person name="Gargeya S."/>
            <person name="Fitzgerald M."/>
            <person name="Haas B."/>
            <person name="Abouelleil A."/>
            <person name="Allen A.W."/>
            <person name="Alvarado L."/>
            <person name="Arachchi H.M."/>
            <person name="Berlin A.M."/>
            <person name="Chapman S.B."/>
            <person name="Gainer-Dewar J."/>
            <person name="Goldberg J."/>
            <person name="Griggs A."/>
            <person name="Gujja S."/>
            <person name="Hansen M."/>
            <person name="Howarth C."/>
            <person name="Imamovic A."/>
            <person name="Ireland A."/>
            <person name="Larimer J."/>
            <person name="McCowan C."/>
            <person name="Murphy C."/>
            <person name="Pearson M."/>
            <person name="Poon T.W."/>
            <person name="Priest M."/>
            <person name="Roberts A."/>
            <person name="Saif S."/>
            <person name="Shea T."/>
            <person name="Sisk P."/>
            <person name="Sykes S."/>
            <person name="Wortman J."/>
            <person name="Nusbaum C."/>
            <person name="Birren B."/>
        </authorList>
    </citation>
    <scope>NUCLEOTIDE SEQUENCE [LARGE SCALE GENOMIC DNA]</scope>
    <source>
        <strain evidence="3 4">FCH/4</strain>
    </source>
</reference>
<dbReference type="SUPFAM" id="SSF52540">
    <property type="entry name" value="P-loop containing nucleoside triphosphate hydrolases"/>
    <property type="match status" value="1"/>
</dbReference>
<dbReference type="PRINTS" id="PR00326">
    <property type="entry name" value="GTP1OBG"/>
</dbReference>
<dbReference type="Proteomes" id="UP000030656">
    <property type="component" value="Unassembled WGS sequence"/>
</dbReference>
<dbReference type="InterPro" id="IPR045086">
    <property type="entry name" value="OBG_GTPase"/>
</dbReference>
<organism evidence="3 4">
    <name type="scientific">Plasmodium falciparum FCH/4</name>
    <dbReference type="NCBI Taxonomy" id="1036724"/>
    <lineage>
        <taxon>Eukaryota</taxon>
        <taxon>Sar</taxon>
        <taxon>Alveolata</taxon>
        <taxon>Apicomplexa</taxon>
        <taxon>Aconoidasida</taxon>
        <taxon>Haemosporida</taxon>
        <taxon>Plasmodiidae</taxon>
        <taxon>Plasmodium</taxon>
        <taxon>Plasmodium (Laverania)</taxon>
    </lineage>
</organism>
<feature type="transmembrane region" description="Helical" evidence="1">
    <location>
        <begin position="164"/>
        <end position="185"/>
    </location>
</feature>
<accession>A0A024VT27</accession>
<dbReference type="OrthoDB" id="347018at2759"/>
<dbReference type="InterPro" id="IPR006169">
    <property type="entry name" value="GTP1_OBG_dom"/>
</dbReference>
<proteinExistence type="predicted"/>
<feature type="transmembrane region" description="Helical" evidence="1">
    <location>
        <begin position="197"/>
        <end position="219"/>
    </location>
</feature>
<evidence type="ECO:0000256" key="1">
    <source>
        <dbReference type="SAM" id="Phobius"/>
    </source>
</evidence>
<dbReference type="SUPFAM" id="SSF82051">
    <property type="entry name" value="Obg GTP-binding protein N-terminal domain"/>
    <property type="match status" value="1"/>
</dbReference>
<name>A0A024VT27_PLAFA</name>
<dbReference type="InterPro" id="IPR036259">
    <property type="entry name" value="MFS_trans_sf"/>
</dbReference>
<dbReference type="Pfam" id="PF01018">
    <property type="entry name" value="GTP1_OBG"/>
    <property type="match status" value="1"/>
</dbReference>
<keyword evidence="1" id="KW-1133">Transmembrane helix</keyword>
<keyword evidence="1" id="KW-0472">Membrane</keyword>
<dbReference type="PANTHER" id="PTHR11702:SF44">
    <property type="entry name" value="GTP-BINDING PROTEIN OBGC, CHLOROPLASTIC"/>
    <property type="match status" value="1"/>
</dbReference>
<dbReference type="Pfam" id="PF01926">
    <property type="entry name" value="MMR_HSR1"/>
    <property type="match status" value="1"/>
</dbReference>
<feature type="domain" description="Obg" evidence="2">
    <location>
        <begin position="801"/>
        <end position="959"/>
    </location>
</feature>
<feature type="transmembrane region" description="Helical" evidence="1">
    <location>
        <begin position="138"/>
        <end position="158"/>
    </location>
</feature>
<dbReference type="GO" id="GO:0005739">
    <property type="term" value="C:mitochondrion"/>
    <property type="evidence" value="ECO:0007669"/>
    <property type="project" value="TreeGrafter"/>
</dbReference>
<dbReference type="FunFam" id="3.40.50.300:FF:001963">
    <property type="entry name" value="Obg family GTPase CgtA"/>
    <property type="match status" value="1"/>
</dbReference>
<dbReference type="PANTHER" id="PTHR11702">
    <property type="entry name" value="DEVELOPMENTALLY REGULATED GTP-BINDING PROTEIN-RELATED"/>
    <property type="match status" value="1"/>
</dbReference>
<protein>
    <submittedName>
        <fullName evidence="3">Obg family GTPase CgtA</fullName>
    </submittedName>
</protein>
<feature type="transmembrane region" description="Helical" evidence="1">
    <location>
        <begin position="231"/>
        <end position="253"/>
    </location>
</feature>
<dbReference type="InterPro" id="IPR036726">
    <property type="entry name" value="GTP1_OBG_dom_sf"/>
</dbReference>
<feature type="transmembrane region" description="Helical" evidence="1">
    <location>
        <begin position="111"/>
        <end position="131"/>
    </location>
</feature>
<feature type="transmembrane region" description="Helical" evidence="1">
    <location>
        <begin position="520"/>
        <end position="540"/>
    </location>
</feature>
<dbReference type="InterPro" id="IPR006073">
    <property type="entry name" value="GTP-bd"/>
</dbReference>
<dbReference type="GO" id="GO:0003924">
    <property type="term" value="F:GTPase activity"/>
    <property type="evidence" value="ECO:0007669"/>
    <property type="project" value="InterPro"/>
</dbReference>
<dbReference type="Gene3D" id="3.40.50.300">
    <property type="entry name" value="P-loop containing nucleotide triphosphate hydrolases"/>
    <property type="match status" value="2"/>
</dbReference>
<dbReference type="InterPro" id="IPR027417">
    <property type="entry name" value="P-loop_NTPase"/>
</dbReference>
<dbReference type="GO" id="GO:0005525">
    <property type="term" value="F:GTP binding"/>
    <property type="evidence" value="ECO:0007669"/>
    <property type="project" value="InterPro"/>
</dbReference>